<evidence type="ECO:0000313" key="3">
    <source>
        <dbReference type="Proteomes" id="UP000629371"/>
    </source>
</evidence>
<feature type="region of interest" description="Disordered" evidence="1">
    <location>
        <begin position="1"/>
        <end position="49"/>
    </location>
</feature>
<feature type="compositionally biased region" description="Basic and acidic residues" evidence="1">
    <location>
        <begin position="11"/>
        <end position="20"/>
    </location>
</feature>
<comment type="caution">
    <text evidence="2">The sequence shown here is derived from an EMBL/GenBank/DDBJ whole genome shotgun (WGS) entry which is preliminary data.</text>
</comment>
<dbReference type="Proteomes" id="UP000629371">
    <property type="component" value="Unassembled WGS sequence"/>
</dbReference>
<feature type="compositionally biased region" description="Gly residues" evidence="1">
    <location>
        <begin position="40"/>
        <end position="49"/>
    </location>
</feature>
<protein>
    <submittedName>
        <fullName evidence="2">Uncharacterized protein</fullName>
    </submittedName>
</protein>
<sequence length="49" mass="5352">MAQFVLRGRRPRLDHPDSHRAARPNQHAGLIDHYRPSSPTGGGGLQGPL</sequence>
<name>A0ABS1MLT1_9ACTN</name>
<evidence type="ECO:0000256" key="1">
    <source>
        <dbReference type="SAM" id="MobiDB-lite"/>
    </source>
</evidence>
<dbReference type="EMBL" id="JAERRI010000001">
    <property type="protein sequence ID" value="MBL1088019.1"/>
    <property type="molecule type" value="Genomic_DNA"/>
</dbReference>
<evidence type="ECO:0000313" key="2">
    <source>
        <dbReference type="EMBL" id="MBL1088019.1"/>
    </source>
</evidence>
<gene>
    <name evidence="2" type="ORF">JK360_01190</name>
</gene>
<reference evidence="2 3" key="1">
    <citation type="submission" date="2021-01" db="EMBL/GenBank/DDBJ databases">
        <title>WGS of actinomycetes isolated from Thailand.</title>
        <authorList>
            <person name="Thawai C."/>
        </authorList>
    </citation>
    <scope>NUCLEOTIDE SEQUENCE [LARGE SCALE GENOMIC DNA]</scope>
    <source>
        <strain evidence="2 3">CH9-7</strain>
    </source>
</reference>
<accession>A0ABS1MLT1</accession>
<proteinExistence type="predicted"/>
<keyword evidence="3" id="KW-1185">Reference proteome</keyword>
<organism evidence="2 3">
    <name type="scientific">Streptomyces siderophoricus</name>
    <dbReference type="NCBI Taxonomy" id="2802281"/>
    <lineage>
        <taxon>Bacteria</taxon>
        <taxon>Bacillati</taxon>
        <taxon>Actinomycetota</taxon>
        <taxon>Actinomycetes</taxon>
        <taxon>Kitasatosporales</taxon>
        <taxon>Streptomycetaceae</taxon>
        <taxon>Streptomyces</taxon>
    </lineage>
</organism>